<dbReference type="InterPro" id="IPR035965">
    <property type="entry name" value="PAS-like_dom_sf"/>
</dbReference>
<dbReference type="InterPro" id="IPR036890">
    <property type="entry name" value="HATPase_C_sf"/>
</dbReference>
<keyword evidence="7" id="KW-0812">Transmembrane</keyword>
<keyword evidence="4" id="KW-0418">Kinase</keyword>
<proteinExistence type="predicted"/>
<dbReference type="EMBL" id="BMIY01000007">
    <property type="protein sequence ID" value="GFZ75652.1"/>
    <property type="molecule type" value="Genomic_DNA"/>
</dbReference>
<evidence type="ECO:0000313" key="11">
    <source>
        <dbReference type="Proteomes" id="UP000627715"/>
    </source>
</evidence>
<dbReference type="OrthoDB" id="1931120at2"/>
<gene>
    <name evidence="10" type="ORF">GCM10011403_17300</name>
</gene>
<feature type="transmembrane region" description="Helical" evidence="7">
    <location>
        <begin position="43"/>
        <end position="61"/>
    </location>
</feature>
<dbReference type="SUPFAM" id="SSF55785">
    <property type="entry name" value="PYP-like sensor domain (PAS domain)"/>
    <property type="match status" value="1"/>
</dbReference>
<keyword evidence="11" id="KW-1185">Reference proteome</keyword>
<dbReference type="Gene3D" id="1.10.287.130">
    <property type="match status" value="1"/>
</dbReference>
<dbReference type="Gene3D" id="3.30.450.20">
    <property type="entry name" value="PAS domain"/>
    <property type="match status" value="1"/>
</dbReference>
<evidence type="ECO:0000256" key="5">
    <source>
        <dbReference type="ARBA" id="ARBA00022840"/>
    </source>
</evidence>
<dbReference type="GO" id="GO:0016301">
    <property type="term" value="F:kinase activity"/>
    <property type="evidence" value="ECO:0007669"/>
    <property type="project" value="UniProtKB-KW"/>
</dbReference>
<reference evidence="10" key="1">
    <citation type="journal article" date="2014" name="Int. J. Syst. Evol. Microbiol.">
        <title>Complete genome sequence of Corynebacterium casei LMG S-19264T (=DSM 44701T), isolated from a smear-ripened cheese.</title>
        <authorList>
            <consortium name="US DOE Joint Genome Institute (JGI-PGF)"/>
            <person name="Walter F."/>
            <person name="Albersmeier A."/>
            <person name="Kalinowski J."/>
            <person name="Ruckert C."/>
        </authorList>
    </citation>
    <scope>NUCLEOTIDE SEQUENCE</scope>
    <source>
        <strain evidence="10">CGMCC 1.15425</strain>
    </source>
</reference>
<keyword evidence="6" id="KW-0902">Two-component regulatory system</keyword>
<dbReference type="PANTHER" id="PTHR43065:SF42">
    <property type="entry name" value="TWO-COMPONENT SENSOR PPRA"/>
    <property type="match status" value="1"/>
</dbReference>
<dbReference type="InterPro" id="IPR005467">
    <property type="entry name" value="His_kinase_dom"/>
</dbReference>
<dbReference type="Pfam" id="PF00989">
    <property type="entry name" value="PAS"/>
    <property type="match status" value="1"/>
</dbReference>
<evidence type="ECO:0000256" key="7">
    <source>
        <dbReference type="SAM" id="Phobius"/>
    </source>
</evidence>
<evidence type="ECO:0000256" key="6">
    <source>
        <dbReference type="ARBA" id="ARBA00023012"/>
    </source>
</evidence>
<dbReference type="InterPro" id="IPR000014">
    <property type="entry name" value="PAS"/>
</dbReference>
<dbReference type="AlphaFoldDB" id="A0A916QJ29"/>
<evidence type="ECO:0000313" key="10">
    <source>
        <dbReference type="EMBL" id="GFZ75652.1"/>
    </source>
</evidence>
<keyword evidence="2" id="KW-0808">Transferase</keyword>
<accession>A0A916QJ29</accession>
<dbReference type="NCBIfam" id="TIGR00229">
    <property type="entry name" value="sensory_box"/>
    <property type="match status" value="1"/>
</dbReference>
<keyword evidence="7" id="KW-1133">Transmembrane helix</keyword>
<keyword evidence="5" id="KW-0067">ATP-binding</keyword>
<keyword evidence="1" id="KW-0597">Phosphoprotein</keyword>
<evidence type="ECO:0000259" key="9">
    <source>
        <dbReference type="PROSITE" id="PS50112"/>
    </source>
</evidence>
<dbReference type="Gene3D" id="3.30.565.10">
    <property type="entry name" value="Histidine kinase-like ATPase, C-terminal domain"/>
    <property type="match status" value="1"/>
</dbReference>
<evidence type="ECO:0000256" key="2">
    <source>
        <dbReference type="ARBA" id="ARBA00022679"/>
    </source>
</evidence>
<keyword evidence="3" id="KW-0547">Nucleotide-binding</keyword>
<dbReference type="GO" id="GO:0005524">
    <property type="term" value="F:ATP binding"/>
    <property type="evidence" value="ECO:0007669"/>
    <property type="project" value="UniProtKB-KW"/>
</dbReference>
<comment type="caution">
    <text evidence="10">The sequence shown here is derived from an EMBL/GenBank/DDBJ whole genome shotgun (WGS) entry which is preliminary data.</text>
</comment>
<feature type="domain" description="PAS" evidence="9">
    <location>
        <begin position="98"/>
        <end position="145"/>
    </location>
</feature>
<evidence type="ECO:0000256" key="3">
    <source>
        <dbReference type="ARBA" id="ARBA00022741"/>
    </source>
</evidence>
<dbReference type="PROSITE" id="PS50112">
    <property type="entry name" value="PAS"/>
    <property type="match status" value="1"/>
</dbReference>
<dbReference type="PANTHER" id="PTHR43065">
    <property type="entry name" value="SENSOR HISTIDINE KINASE"/>
    <property type="match status" value="1"/>
</dbReference>
<name>A0A916QJ29_9GAMM</name>
<evidence type="ECO:0000256" key="1">
    <source>
        <dbReference type="ARBA" id="ARBA00022553"/>
    </source>
</evidence>
<organism evidence="10 11">
    <name type="scientific">Pseudohongiella nitratireducens</name>
    <dbReference type="NCBI Taxonomy" id="1768907"/>
    <lineage>
        <taxon>Bacteria</taxon>
        <taxon>Pseudomonadati</taxon>
        <taxon>Pseudomonadota</taxon>
        <taxon>Gammaproteobacteria</taxon>
        <taxon>Pseudomonadales</taxon>
        <taxon>Pseudohongiellaceae</taxon>
        <taxon>Pseudohongiella</taxon>
    </lineage>
</organism>
<protein>
    <submittedName>
        <fullName evidence="10">Uncharacterized protein</fullName>
    </submittedName>
</protein>
<evidence type="ECO:0000259" key="8">
    <source>
        <dbReference type="PROSITE" id="PS50109"/>
    </source>
</evidence>
<dbReference type="InterPro" id="IPR013767">
    <property type="entry name" value="PAS_fold"/>
</dbReference>
<dbReference type="RefSeq" id="WP_068810795.1">
    <property type="nucleotide sequence ID" value="NZ_BMIY01000007.1"/>
</dbReference>
<dbReference type="SMART" id="SM00091">
    <property type="entry name" value="PAS"/>
    <property type="match status" value="1"/>
</dbReference>
<dbReference type="GO" id="GO:0000160">
    <property type="term" value="P:phosphorelay signal transduction system"/>
    <property type="evidence" value="ECO:0007669"/>
    <property type="project" value="UniProtKB-KW"/>
</dbReference>
<evidence type="ECO:0000256" key="4">
    <source>
        <dbReference type="ARBA" id="ARBA00022777"/>
    </source>
</evidence>
<keyword evidence="7" id="KW-0472">Membrane</keyword>
<dbReference type="SUPFAM" id="SSF55874">
    <property type="entry name" value="ATPase domain of HSP90 chaperone/DNA topoisomerase II/histidine kinase"/>
    <property type="match status" value="1"/>
</dbReference>
<dbReference type="CDD" id="cd00130">
    <property type="entry name" value="PAS"/>
    <property type="match status" value="1"/>
</dbReference>
<dbReference type="Proteomes" id="UP000627715">
    <property type="component" value="Unassembled WGS sequence"/>
</dbReference>
<dbReference type="PROSITE" id="PS50109">
    <property type="entry name" value="HIS_KIN"/>
    <property type="match status" value="1"/>
</dbReference>
<dbReference type="GO" id="GO:0006355">
    <property type="term" value="P:regulation of DNA-templated transcription"/>
    <property type="evidence" value="ECO:0007669"/>
    <property type="project" value="InterPro"/>
</dbReference>
<reference evidence="10" key="2">
    <citation type="submission" date="2020-09" db="EMBL/GenBank/DDBJ databases">
        <authorList>
            <person name="Sun Q."/>
            <person name="Zhou Y."/>
        </authorList>
    </citation>
    <scope>NUCLEOTIDE SEQUENCE</scope>
    <source>
        <strain evidence="10">CGMCC 1.15425</strain>
    </source>
</reference>
<feature type="domain" description="Histidine kinase" evidence="8">
    <location>
        <begin position="228"/>
        <end position="458"/>
    </location>
</feature>
<sequence>MKQLLALVTLLGISLNAYADIFAVFRYEDGRTNWQYIANTSASLLIIILLVVLFFLIRANLRAGKSNRALKEIKATLEERVAQRTEVLQKTAEQLRKREAYISRIVNSMPVMLIGINDQMEVTQWNKTAEDVTGRLVDDVLGQNLWKAYPAITLDENQVRDVLESDKPQNFKHTQPGQYSYDLTLYRLKDRDETGLIILISDITKQVNAENKVAERDKLSALGELASAMAYDLNRPISTIFQRVSDSQRKIEAVELGDVKAQLLKEVEAIQQSAQQATAISQHLLDLSASPGDTKRQADVTELMETSIALATELFADADELAFRDVEIDRHYDTDLPQVSCYPAELIQVFTRLLRSAFYALKEKNNKNDEQPRIHVEIGRFFDSMWIKVAHQGQPLSPVAQVCIFEPFFASTEEAEACPVEQRLSYPYFIVTEHHLGHMSVTSDEKLGTCFNIQLGLN</sequence>